<geneLocation type="plasmid" evidence="1">
    <name>p1</name>
</geneLocation>
<reference evidence="1" key="1">
    <citation type="submission" date="2023-01" db="EMBL/GenBank/DDBJ databases">
        <title>Vibrio sp. CB1-14 genome sequencing.</title>
        <authorList>
            <person name="Otstavnykh N."/>
            <person name="Isaeva M."/>
            <person name="Meleshko D."/>
        </authorList>
    </citation>
    <scope>NUCLEOTIDE SEQUENCE</scope>
    <source>
        <strain evidence="1">CB1-14</strain>
        <plasmid evidence="1">p1</plasmid>
    </source>
</reference>
<proteinExistence type="predicted"/>
<protein>
    <submittedName>
        <fullName evidence="1">Uncharacterized protein</fullName>
    </submittedName>
</protein>
<accession>A0AAU8BRT6</accession>
<keyword evidence="1" id="KW-0614">Plasmid</keyword>
<dbReference type="EMBL" id="CP115922">
    <property type="protein sequence ID" value="XCD19244.1"/>
    <property type="molecule type" value="Genomic_DNA"/>
</dbReference>
<organism evidence="1">
    <name type="scientific">Vibrio chaetopteri</name>
    <dbReference type="NCBI Taxonomy" id="3016528"/>
    <lineage>
        <taxon>Bacteria</taxon>
        <taxon>Pseudomonadati</taxon>
        <taxon>Pseudomonadota</taxon>
        <taxon>Gammaproteobacteria</taxon>
        <taxon>Vibrionales</taxon>
        <taxon>Vibrionaceae</taxon>
        <taxon>Vibrio</taxon>
    </lineage>
</organism>
<dbReference type="KEGG" id="vck:PG915_24100"/>
<dbReference type="AlphaFoldDB" id="A0AAU8BRT6"/>
<evidence type="ECO:0000313" key="1">
    <source>
        <dbReference type="EMBL" id="XCD19244.1"/>
    </source>
</evidence>
<dbReference type="RefSeq" id="WP_353500362.1">
    <property type="nucleotide sequence ID" value="NZ_CP115922.1"/>
</dbReference>
<name>A0AAU8BRT6_9VIBR</name>
<gene>
    <name evidence="1" type="ORF">PG915_24100</name>
</gene>
<sequence length="577" mass="65899">MKTIIDQIHQPEFGKQVLAHLERRFNTGPDNGDELIGYAGGAVAAQVIELLGLDIPVAYNDLDVWRFKPHGEFANSKVFSYQRMINGYGVESIYKTGYIINGVKREGLINTMTVNTRYMCELVNGFDINSIAVGVTYTGELVYTKAFESFLYRPQLKVQTYCTPSHSFIRLLSKSKDLGLPIGDGEIDRLIDCLSIEEELRLKERVKRCVGLFGYEKKCRLLSVMSKQELHKLGIKVEPTVIRLRPRGSWSVRHVAYDPMADKSRTRCFFQLKLVRPRNIVERIGRDHSEYDRAKIAERLIYMRMHFPMNLPIALSIPNFDDWQLVRLCASNFSGSTAEMWTRYRELSYRHPEISSHEVNSGNTLGMFVRNLTWLENHCPILIGMIAGQGRPTQGEIVPKQLAHWERLPLKELSQHAKSFMESMKETKQNHSIVSLSSEIELSSLTEGKCEEMCTEYDLIALGNEQRHCVGGYFHRLQHSADMIFKCVTSEEVTTLHITPVYCELLYSLSCSEQKPIISSRALNAGGYIKEYRIEQHMGHRNEKPTQANCHLATSILQRVNQYSSHLYSLGALAQAS</sequence>